<keyword evidence="3" id="KW-1185">Reference proteome</keyword>
<keyword evidence="1" id="KW-0732">Signal</keyword>
<dbReference type="AlphaFoldDB" id="A0A4U0NPV1"/>
<reference evidence="2 3" key="1">
    <citation type="submission" date="2019-04" db="EMBL/GenBank/DDBJ databases">
        <title>Streptomyces piniterrae sp. nov., a heliquinomycin-producing actinomycete isolated from rhizosphere soil of Pinus yunnanensis.</title>
        <authorList>
            <person name="Zhuang X."/>
            <person name="Zhao J."/>
        </authorList>
    </citation>
    <scope>NUCLEOTIDE SEQUENCE [LARGE SCALE GENOMIC DNA]</scope>
    <source>
        <strain evidence="3">jys28</strain>
    </source>
</reference>
<protein>
    <submittedName>
        <fullName evidence="2">DUF3344 domain-containing protein</fullName>
    </submittedName>
</protein>
<dbReference type="Proteomes" id="UP000308697">
    <property type="component" value="Unassembled WGS sequence"/>
</dbReference>
<proteinExistence type="predicted"/>
<dbReference type="EMBL" id="SUMB01000003">
    <property type="protein sequence ID" value="TJZ55942.1"/>
    <property type="molecule type" value="Genomic_DNA"/>
</dbReference>
<feature type="chain" id="PRO_5020480404" evidence="1">
    <location>
        <begin position="31"/>
        <end position="394"/>
    </location>
</feature>
<dbReference type="OrthoDB" id="3847058at2"/>
<feature type="signal peptide" evidence="1">
    <location>
        <begin position="1"/>
        <end position="30"/>
    </location>
</feature>
<sequence length="394" mass="40785">MRKSMNRTGRGAVCAAVSLALSAALSSAVAAPAPRETSQIPFQERYHVTQHGGIARAANSSVTCGAEVARPAAAGPAAAPPAAGSPAAGGQPAVAAPAVAGAATPCASAQQGYNGANGQYRMAYIDTDTDPNTYNSSSADLRMPAGSRVSYARLYWGGNLRAGEQKPAKDNGRVLIAEPGGMYKQVLADTVTGHRTTPTTDGFQASADVTKLVRASGPGAYTVAQINVASGQSTAGTWGGWTLVVAYQNPTEPLRKLALWDGFQQLDPNGPPLAVKLRRMRIPAQASGLAGVVAYNGDRGTGNDSLSVAAGRNQPQLLTDAANPANDVMNSTITDFGQETFRQPAYRNTLGFDSDVFDITPALRSGGNRLSFRFGPGNAEYLVGALFVQADSRR</sequence>
<gene>
    <name evidence="2" type="ORF">FCH28_11745</name>
</gene>
<comment type="caution">
    <text evidence="2">The sequence shown here is derived from an EMBL/GenBank/DDBJ whole genome shotgun (WGS) entry which is preliminary data.</text>
</comment>
<name>A0A4U0NPV1_9ACTN</name>
<organism evidence="2 3">
    <name type="scientific">Streptomyces piniterrae</name>
    <dbReference type="NCBI Taxonomy" id="2571125"/>
    <lineage>
        <taxon>Bacteria</taxon>
        <taxon>Bacillati</taxon>
        <taxon>Actinomycetota</taxon>
        <taxon>Actinomycetes</taxon>
        <taxon>Kitasatosporales</taxon>
        <taxon>Streptomycetaceae</taxon>
        <taxon>Streptomyces</taxon>
    </lineage>
</organism>
<evidence type="ECO:0000313" key="3">
    <source>
        <dbReference type="Proteomes" id="UP000308697"/>
    </source>
</evidence>
<evidence type="ECO:0000313" key="2">
    <source>
        <dbReference type="EMBL" id="TJZ55942.1"/>
    </source>
</evidence>
<evidence type="ECO:0000256" key="1">
    <source>
        <dbReference type="SAM" id="SignalP"/>
    </source>
</evidence>
<accession>A0A4U0NPV1</accession>
<dbReference type="RefSeq" id="WP_136739749.1">
    <property type="nucleotide sequence ID" value="NZ_SUMB01000003.1"/>
</dbReference>